<dbReference type="Proteomes" id="UP001529510">
    <property type="component" value="Unassembled WGS sequence"/>
</dbReference>
<accession>A0ABD0MQ03</accession>
<feature type="non-terminal residue" evidence="2">
    <location>
        <position position="1"/>
    </location>
</feature>
<dbReference type="AlphaFoldDB" id="A0ABD0MQ03"/>
<sequence>WSSRGLRRFRGMDTVAKGDLASATPDPAPSPPSPSCVEHMPKPTADGEPELAATDEPSPHGVTELLVMSVQMCEPATMPATREKAVASDIVEGSSAYCIMAESELVEDLGLYEAEGVLNWDIYTDLPPLLPPSSEWTETAMPEFSPEGAPLPELSPDPSAHPQSSICAVGSPLVCQSPSALQLEDPLSPPPASESRTLPRPVEPAAPSWLLVPSFPPWPGSPLAPPGSLIPLAPPWAVYINPSPWDSTPQAPPSLRLHLGPLSQRVHHGLPDPHLRIGCRRHLFHLFLLDSPRHPGSLALCLGFHLLCCRWSAPLETSALPPPWLLPLSAPPWVVIMAMAWVPPGSSCSKSLLSPSGSPWSFLMSHWLLPPSGPPWSILSSPWLLPPSSSPRTLFVVLLPDVHPPPKIPSMPPSVVIVVYSARTHLPGGGAI</sequence>
<proteinExistence type="predicted"/>
<feature type="region of interest" description="Disordered" evidence="1">
    <location>
        <begin position="136"/>
        <end position="165"/>
    </location>
</feature>
<name>A0ABD0MQ03_CIRMR</name>
<keyword evidence="3" id="KW-1185">Reference proteome</keyword>
<feature type="non-terminal residue" evidence="2">
    <location>
        <position position="432"/>
    </location>
</feature>
<feature type="region of interest" description="Disordered" evidence="1">
    <location>
        <begin position="1"/>
        <end position="58"/>
    </location>
</feature>
<comment type="caution">
    <text evidence="2">The sequence shown here is derived from an EMBL/GenBank/DDBJ whole genome shotgun (WGS) entry which is preliminary data.</text>
</comment>
<protein>
    <submittedName>
        <fullName evidence="2">Uncharacterized protein</fullName>
    </submittedName>
</protein>
<evidence type="ECO:0000313" key="2">
    <source>
        <dbReference type="EMBL" id="KAL0151228.1"/>
    </source>
</evidence>
<reference evidence="2 3" key="1">
    <citation type="submission" date="2024-05" db="EMBL/GenBank/DDBJ databases">
        <title>Genome sequencing and assembly of Indian major carp, Cirrhinus mrigala (Hamilton, 1822).</title>
        <authorList>
            <person name="Mohindra V."/>
            <person name="Chowdhury L.M."/>
            <person name="Lal K."/>
            <person name="Jena J.K."/>
        </authorList>
    </citation>
    <scope>NUCLEOTIDE SEQUENCE [LARGE SCALE GENOMIC DNA]</scope>
    <source>
        <strain evidence="2">CM1030</strain>
        <tissue evidence="2">Blood</tissue>
    </source>
</reference>
<evidence type="ECO:0000256" key="1">
    <source>
        <dbReference type="SAM" id="MobiDB-lite"/>
    </source>
</evidence>
<organism evidence="2 3">
    <name type="scientific">Cirrhinus mrigala</name>
    <name type="common">Mrigala</name>
    <dbReference type="NCBI Taxonomy" id="683832"/>
    <lineage>
        <taxon>Eukaryota</taxon>
        <taxon>Metazoa</taxon>
        <taxon>Chordata</taxon>
        <taxon>Craniata</taxon>
        <taxon>Vertebrata</taxon>
        <taxon>Euteleostomi</taxon>
        <taxon>Actinopterygii</taxon>
        <taxon>Neopterygii</taxon>
        <taxon>Teleostei</taxon>
        <taxon>Ostariophysi</taxon>
        <taxon>Cypriniformes</taxon>
        <taxon>Cyprinidae</taxon>
        <taxon>Labeoninae</taxon>
        <taxon>Labeonini</taxon>
        <taxon>Cirrhinus</taxon>
    </lineage>
</organism>
<dbReference type="EMBL" id="JAMKFB020000255">
    <property type="protein sequence ID" value="KAL0151228.1"/>
    <property type="molecule type" value="Genomic_DNA"/>
</dbReference>
<gene>
    <name evidence="2" type="ORF">M9458_053419</name>
</gene>
<evidence type="ECO:0000313" key="3">
    <source>
        <dbReference type="Proteomes" id="UP001529510"/>
    </source>
</evidence>
<feature type="region of interest" description="Disordered" evidence="1">
    <location>
        <begin position="181"/>
        <end position="200"/>
    </location>
</feature>